<feature type="domain" description="Heparin-sulfate lyase N-terminal" evidence="7">
    <location>
        <begin position="76"/>
        <end position="307"/>
    </location>
</feature>
<dbReference type="Gene3D" id="1.50.10.100">
    <property type="entry name" value="Chondroitin AC/alginate lyase"/>
    <property type="match status" value="1"/>
</dbReference>
<dbReference type="InterPro" id="IPR012480">
    <property type="entry name" value="Hepar_II_III_C"/>
</dbReference>
<evidence type="ECO:0000256" key="4">
    <source>
        <dbReference type="ARBA" id="ARBA00023239"/>
    </source>
</evidence>
<keyword evidence="3" id="KW-0574">Periplasm</keyword>
<evidence type="ECO:0000256" key="2">
    <source>
        <dbReference type="ARBA" id="ARBA00022729"/>
    </source>
</evidence>
<evidence type="ECO:0000259" key="6">
    <source>
        <dbReference type="Pfam" id="PF07940"/>
    </source>
</evidence>
<comment type="subcellular location">
    <subcellularLocation>
        <location evidence="1">Periplasm</location>
    </subcellularLocation>
</comment>
<protein>
    <submittedName>
        <fullName evidence="8">Uncharacterized protein</fullName>
    </submittedName>
</protein>
<dbReference type="AlphaFoldDB" id="A0A4R4VT12"/>
<gene>
    <name evidence="8" type="ORF">E1292_10255</name>
</gene>
<dbReference type="Pfam" id="PF16889">
    <property type="entry name" value="Hepar_II_III_N"/>
    <property type="match status" value="1"/>
</dbReference>
<sequence length="563" mass="61662">MCRPHCSVPEGTGVRRFALPLALTLTLGGLAGPAQARDQGGAQADRVARTAECQGDWLPGTPTATDVMKGEISLVGLPAYKLGKKINWSASPYKNRSWEYVFQSLRWMGTLVVEYENTGEQRYLDRATEITKDWVTKNKRGARGTKPYVWKDHPVSLRTQPLLCLSRHVDAGWLKDSLADHAKLLSDPRLYKKGHNHGIDQDIALLGIGCRYGRTDWANLASRRLTGTVKLDVDSQGALMEQAPRYAVYVYGRLQVATAGMKACKRKVPGEITKRAEALKDFIAHSTMPNGYMVPIGDGSADTEPKMDAGTPKQEVRTYRAGYVFGRTAWGEPDSAYYSIRFGPGMKYHGHEDHLGVTYYAEGRDILVDGGFHSYEKSAYRYWTLSPEAHNVPTVVGGKFRPRTPSKLVKTSYGKDRQAFRLTDKAYGASRTRSVLVNHGDDLMAVLDTASGGKKVRNVWRFDPSLKLVSKGGGKVVLGDGNFKVTLLQLSSCDRVGGQKVERGGKLGWASPTYLSKKRTNVVVSPSARSLLTVIVPGTDSPKVSCSGGKVTVEGVSFPSGLL</sequence>
<dbReference type="GO" id="GO:0042597">
    <property type="term" value="C:periplasmic space"/>
    <property type="evidence" value="ECO:0007669"/>
    <property type="project" value="UniProtKB-SubCell"/>
</dbReference>
<proteinExistence type="predicted"/>
<keyword evidence="4" id="KW-0456">Lyase</keyword>
<keyword evidence="2 5" id="KW-0732">Signal</keyword>
<dbReference type="PANTHER" id="PTHR39210:SF1">
    <property type="entry name" value="HEPARIN-SULFATE LYASE"/>
    <property type="match status" value="1"/>
</dbReference>
<evidence type="ECO:0000313" key="9">
    <source>
        <dbReference type="Proteomes" id="UP000295258"/>
    </source>
</evidence>
<keyword evidence="9" id="KW-1185">Reference proteome</keyword>
<feature type="domain" description="Heparinase II/III-like C-terminal" evidence="6">
    <location>
        <begin position="346"/>
        <end position="521"/>
    </location>
</feature>
<dbReference type="InterPro" id="IPR031680">
    <property type="entry name" value="Hepar_II_III_N"/>
</dbReference>
<dbReference type="PANTHER" id="PTHR39210">
    <property type="entry name" value="HEPARIN-SULFATE LYASE"/>
    <property type="match status" value="1"/>
</dbReference>
<comment type="caution">
    <text evidence="8">The sequence shown here is derived from an EMBL/GenBank/DDBJ whole genome shotgun (WGS) entry which is preliminary data.</text>
</comment>
<dbReference type="Gene3D" id="2.70.98.70">
    <property type="match status" value="1"/>
</dbReference>
<evidence type="ECO:0000259" key="7">
    <source>
        <dbReference type="Pfam" id="PF16889"/>
    </source>
</evidence>
<feature type="signal peptide" evidence="5">
    <location>
        <begin position="1"/>
        <end position="36"/>
    </location>
</feature>
<organism evidence="8 9">
    <name type="scientific">Nonomuraea deserti</name>
    <dbReference type="NCBI Taxonomy" id="1848322"/>
    <lineage>
        <taxon>Bacteria</taxon>
        <taxon>Bacillati</taxon>
        <taxon>Actinomycetota</taxon>
        <taxon>Actinomycetes</taxon>
        <taxon>Streptosporangiales</taxon>
        <taxon>Streptosporangiaceae</taxon>
        <taxon>Nonomuraea</taxon>
    </lineage>
</organism>
<evidence type="ECO:0000256" key="3">
    <source>
        <dbReference type="ARBA" id="ARBA00022764"/>
    </source>
</evidence>
<dbReference type="SUPFAM" id="SSF48230">
    <property type="entry name" value="Chondroitin AC/alginate lyase"/>
    <property type="match status" value="1"/>
</dbReference>
<dbReference type="Pfam" id="PF07940">
    <property type="entry name" value="Hepar_II_III_C"/>
    <property type="match status" value="1"/>
</dbReference>
<dbReference type="EMBL" id="SMKO01000018">
    <property type="protein sequence ID" value="TDD09062.1"/>
    <property type="molecule type" value="Genomic_DNA"/>
</dbReference>
<name>A0A4R4VT12_9ACTN</name>
<reference evidence="8 9" key="1">
    <citation type="submission" date="2019-03" db="EMBL/GenBank/DDBJ databases">
        <title>Draft genome sequences of novel Actinobacteria.</title>
        <authorList>
            <person name="Sahin N."/>
            <person name="Ay H."/>
            <person name="Saygin H."/>
        </authorList>
    </citation>
    <scope>NUCLEOTIDE SEQUENCE [LARGE SCALE GENOMIC DNA]</scope>
    <source>
        <strain evidence="8 9">KC310</strain>
    </source>
</reference>
<dbReference type="InterPro" id="IPR008929">
    <property type="entry name" value="Chondroitin_lyas"/>
</dbReference>
<dbReference type="GO" id="GO:0016829">
    <property type="term" value="F:lyase activity"/>
    <property type="evidence" value="ECO:0007669"/>
    <property type="project" value="UniProtKB-KW"/>
</dbReference>
<accession>A0A4R4VT12</accession>
<evidence type="ECO:0000313" key="8">
    <source>
        <dbReference type="EMBL" id="TDD09062.1"/>
    </source>
</evidence>
<evidence type="ECO:0000256" key="1">
    <source>
        <dbReference type="ARBA" id="ARBA00004418"/>
    </source>
</evidence>
<feature type="chain" id="PRO_5020831110" evidence="5">
    <location>
        <begin position="37"/>
        <end position="563"/>
    </location>
</feature>
<evidence type="ECO:0000256" key="5">
    <source>
        <dbReference type="SAM" id="SignalP"/>
    </source>
</evidence>
<dbReference type="Proteomes" id="UP000295258">
    <property type="component" value="Unassembled WGS sequence"/>
</dbReference>